<evidence type="ECO:0000256" key="2">
    <source>
        <dbReference type="ARBA" id="ARBA00022840"/>
    </source>
</evidence>
<protein>
    <recommendedName>
        <fullName evidence="4">ABC transporter domain-containing protein</fullName>
    </recommendedName>
</protein>
<evidence type="ECO:0000256" key="3">
    <source>
        <dbReference type="SAM" id="MobiDB-lite"/>
    </source>
</evidence>
<dbReference type="PROSITE" id="PS50893">
    <property type="entry name" value="ABC_TRANSPORTER_2"/>
    <property type="match status" value="1"/>
</dbReference>
<dbReference type="PANTHER" id="PTHR19248">
    <property type="entry name" value="ATP-BINDING TRANSPORT PROTEIN-RELATED"/>
    <property type="match status" value="1"/>
</dbReference>
<dbReference type="InterPro" id="IPR013283">
    <property type="entry name" value="RLI1"/>
</dbReference>
<dbReference type="PROSITE" id="PS00211">
    <property type="entry name" value="ABC_TRANSPORTER_1"/>
    <property type="match status" value="1"/>
</dbReference>
<organism evidence="5 6">
    <name type="scientific">Reticulomyxa filosa</name>
    <dbReference type="NCBI Taxonomy" id="46433"/>
    <lineage>
        <taxon>Eukaryota</taxon>
        <taxon>Sar</taxon>
        <taxon>Rhizaria</taxon>
        <taxon>Retaria</taxon>
        <taxon>Foraminifera</taxon>
        <taxon>Monothalamids</taxon>
        <taxon>Reticulomyxidae</taxon>
        <taxon>Reticulomyxa</taxon>
    </lineage>
</organism>
<dbReference type="AlphaFoldDB" id="X6N2I3"/>
<keyword evidence="2" id="KW-0067">ATP-binding</keyword>
<reference evidence="5 6" key="1">
    <citation type="journal article" date="2013" name="Curr. Biol.">
        <title>The Genome of the Foraminiferan Reticulomyxa filosa.</title>
        <authorList>
            <person name="Glockner G."/>
            <person name="Hulsmann N."/>
            <person name="Schleicher M."/>
            <person name="Noegel A.A."/>
            <person name="Eichinger L."/>
            <person name="Gallinger C."/>
            <person name="Pawlowski J."/>
            <person name="Sierra R."/>
            <person name="Euteneuer U."/>
            <person name="Pillet L."/>
            <person name="Moustafa A."/>
            <person name="Platzer M."/>
            <person name="Groth M."/>
            <person name="Szafranski K."/>
            <person name="Schliwa M."/>
        </authorList>
    </citation>
    <scope>NUCLEOTIDE SEQUENCE [LARGE SCALE GENOMIC DNA]</scope>
</reference>
<feature type="domain" description="ABC transporter" evidence="4">
    <location>
        <begin position="279"/>
        <end position="499"/>
    </location>
</feature>
<dbReference type="GO" id="GO:0005524">
    <property type="term" value="F:ATP binding"/>
    <property type="evidence" value="ECO:0007669"/>
    <property type="project" value="UniProtKB-KW"/>
</dbReference>
<sequence>DEPDWQEILKYYRGSELQNYFTRILEDDLKAVMKPQYVDHIPKKIKGTPTVQEILKKKDERGVYDEVITALDLHDVLDRTVPKLSGGELQRFAIAAAVLRDQDVYMFDEPSKRRRMKKEGKPKAAYVIVVEHDLAILDYLSDYVCVLYGQPGAFGVVTMPFGVREGINVFLAGHDKEKDKDNKDKDKEKTKDSDKGKGADKQKGKEDKDKDKDKDNNDKAKGKKGKKGKSADENDDGIAESGEKEGQENAKNLSTQPKTKTKTRKRDEEEEEEENDKDARSGGYAYPTMTKTLDSFHLSVEGGRFRDSQIIVMLGENGTGKTTFVKMLAGLEFPDEKECKIPELKVSYKPQKISPNFEGTVVELLHKRIRGNYMHPQFQTDVVKPLHIEELYDRKVLTLSGGELQRVALVLALGTPADLYLIDEPSAYLDSEQRILASKVIKRYIYHVKKAAFIVEHDFIMATYLADRVIVFDGTPAKNTRAMRPQSLTKGMNMFLKNLDVTFRRDPNNFRPRINKHASQKDQEQKLSGNYFFDCTDD</sequence>
<accession>X6N2I3</accession>
<dbReference type="InterPro" id="IPR003593">
    <property type="entry name" value="AAA+_ATPase"/>
</dbReference>
<dbReference type="SUPFAM" id="SSF52540">
    <property type="entry name" value="P-loop containing nucleoside triphosphate hydrolases"/>
    <property type="match status" value="2"/>
</dbReference>
<evidence type="ECO:0000313" key="5">
    <source>
        <dbReference type="EMBL" id="ETO19934.1"/>
    </source>
</evidence>
<proteinExistence type="predicted"/>
<dbReference type="PRINTS" id="PR01868">
    <property type="entry name" value="ABCEFAMILY"/>
</dbReference>
<comment type="caution">
    <text evidence="5">The sequence shown here is derived from an EMBL/GenBank/DDBJ whole genome shotgun (WGS) entry which is preliminary data.</text>
</comment>
<evidence type="ECO:0000313" key="6">
    <source>
        <dbReference type="Proteomes" id="UP000023152"/>
    </source>
</evidence>
<dbReference type="InterPro" id="IPR003439">
    <property type="entry name" value="ABC_transporter-like_ATP-bd"/>
</dbReference>
<gene>
    <name evidence="5" type="ORF">RFI_17287</name>
</gene>
<dbReference type="OrthoDB" id="6593433at2759"/>
<feature type="non-terminal residue" evidence="5">
    <location>
        <position position="1"/>
    </location>
</feature>
<dbReference type="InterPro" id="IPR027417">
    <property type="entry name" value="P-loop_NTPase"/>
</dbReference>
<dbReference type="Proteomes" id="UP000023152">
    <property type="component" value="Unassembled WGS sequence"/>
</dbReference>
<name>X6N2I3_RETFI</name>
<feature type="compositionally biased region" description="Basic and acidic residues" evidence="3">
    <location>
        <begin position="177"/>
        <end position="220"/>
    </location>
</feature>
<dbReference type="GO" id="GO:0016887">
    <property type="term" value="F:ATP hydrolysis activity"/>
    <property type="evidence" value="ECO:0007669"/>
    <property type="project" value="InterPro"/>
</dbReference>
<dbReference type="Gene3D" id="3.40.50.300">
    <property type="entry name" value="P-loop containing nucleotide triphosphate hydrolases"/>
    <property type="match status" value="2"/>
</dbReference>
<dbReference type="SMART" id="SM00382">
    <property type="entry name" value="AAA"/>
    <property type="match status" value="1"/>
</dbReference>
<keyword evidence="1" id="KW-0547">Nucleotide-binding</keyword>
<dbReference type="FunFam" id="3.40.50.300:FF:000144">
    <property type="entry name" value="ATP-binding cassette sub-family E member 1"/>
    <property type="match status" value="1"/>
</dbReference>
<evidence type="ECO:0000256" key="1">
    <source>
        <dbReference type="ARBA" id="ARBA00022741"/>
    </source>
</evidence>
<dbReference type="InterPro" id="IPR017871">
    <property type="entry name" value="ABC_transporter-like_CS"/>
</dbReference>
<evidence type="ECO:0000259" key="4">
    <source>
        <dbReference type="PROSITE" id="PS50893"/>
    </source>
</evidence>
<dbReference type="Pfam" id="PF00005">
    <property type="entry name" value="ABC_tran"/>
    <property type="match status" value="2"/>
</dbReference>
<dbReference type="EMBL" id="ASPP01013132">
    <property type="protein sequence ID" value="ETO19934.1"/>
    <property type="molecule type" value="Genomic_DNA"/>
</dbReference>
<feature type="region of interest" description="Disordered" evidence="3">
    <location>
        <begin position="177"/>
        <end position="287"/>
    </location>
</feature>
<keyword evidence="6" id="KW-1185">Reference proteome</keyword>
<dbReference type="OMA" id="IKPQHVD"/>